<keyword evidence="2 5" id="KW-0808">Transferase</keyword>
<evidence type="ECO:0000256" key="2">
    <source>
        <dbReference type="ARBA" id="ARBA00022679"/>
    </source>
</evidence>
<dbReference type="AlphaFoldDB" id="A0A1G6GZS8"/>
<keyword evidence="5" id="KW-0413">Isomerase</keyword>
<evidence type="ECO:0000313" key="5">
    <source>
        <dbReference type="EMBL" id="SDB87393.1"/>
    </source>
</evidence>
<name>A0A1G6GZS8_9BACI</name>
<keyword evidence="1" id="KW-0963">Cytoplasm</keyword>
<gene>
    <name evidence="5" type="ORF">SAMN05421737_102187</name>
</gene>
<dbReference type="Gene3D" id="3.40.1780.10">
    <property type="entry name" value="QueA-like"/>
    <property type="match status" value="1"/>
</dbReference>
<dbReference type="InterPro" id="IPR042118">
    <property type="entry name" value="QueA_dom1"/>
</dbReference>
<evidence type="ECO:0000256" key="4">
    <source>
        <dbReference type="ARBA" id="ARBA00022785"/>
    </source>
</evidence>
<protein>
    <submittedName>
        <fullName evidence="5">S-adenosylmethionine--tRNA ribosyltransferase-isomerase</fullName>
    </submittedName>
</protein>
<dbReference type="InterPro" id="IPR003699">
    <property type="entry name" value="QueA"/>
</dbReference>
<keyword evidence="3" id="KW-0949">S-adenosyl-L-methionine</keyword>
<dbReference type="Proteomes" id="UP000242662">
    <property type="component" value="Unassembled WGS sequence"/>
</dbReference>
<dbReference type="PANTHER" id="PTHR30307">
    <property type="entry name" value="S-ADENOSYLMETHIONINE:TRNA RIBOSYLTRANSFERASE-ISOMERASE"/>
    <property type="match status" value="1"/>
</dbReference>
<dbReference type="SUPFAM" id="SSF111337">
    <property type="entry name" value="QueA-like"/>
    <property type="match status" value="1"/>
</dbReference>
<dbReference type="InterPro" id="IPR042119">
    <property type="entry name" value="QueA_dom2"/>
</dbReference>
<dbReference type="OrthoDB" id="9783887at2"/>
<keyword evidence="4" id="KW-0671">Queuosine biosynthesis</keyword>
<evidence type="ECO:0000313" key="6">
    <source>
        <dbReference type="Proteomes" id="UP000242662"/>
    </source>
</evidence>
<dbReference type="GO" id="GO:0008616">
    <property type="term" value="P:tRNA queuosine(34) biosynthetic process"/>
    <property type="evidence" value="ECO:0007669"/>
    <property type="project" value="UniProtKB-KW"/>
</dbReference>
<dbReference type="EMBL" id="FMYM01000002">
    <property type="protein sequence ID" value="SDB87393.1"/>
    <property type="molecule type" value="Genomic_DNA"/>
</dbReference>
<organism evidence="5 6">
    <name type="scientific">Shouchella lonarensis</name>
    <dbReference type="NCBI Taxonomy" id="1464122"/>
    <lineage>
        <taxon>Bacteria</taxon>
        <taxon>Bacillati</taxon>
        <taxon>Bacillota</taxon>
        <taxon>Bacilli</taxon>
        <taxon>Bacillales</taxon>
        <taxon>Bacillaceae</taxon>
        <taxon>Shouchella</taxon>
    </lineage>
</organism>
<dbReference type="PANTHER" id="PTHR30307:SF0">
    <property type="entry name" value="S-ADENOSYLMETHIONINE:TRNA RIBOSYLTRANSFERASE-ISOMERASE"/>
    <property type="match status" value="1"/>
</dbReference>
<keyword evidence="6" id="KW-1185">Reference proteome</keyword>
<dbReference type="STRING" id="1464122.SAMN05421737_102187"/>
<evidence type="ECO:0000256" key="1">
    <source>
        <dbReference type="ARBA" id="ARBA00022490"/>
    </source>
</evidence>
<dbReference type="InterPro" id="IPR036100">
    <property type="entry name" value="QueA_sf"/>
</dbReference>
<reference evidence="6" key="1">
    <citation type="submission" date="2016-09" db="EMBL/GenBank/DDBJ databases">
        <authorList>
            <person name="Varghese N."/>
            <person name="Submissions S."/>
        </authorList>
    </citation>
    <scope>NUCLEOTIDE SEQUENCE [LARGE SCALE GENOMIC DNA]</scope>
    <source>
        <strain evidence="6">25nlg</strain>
    </source>
</reference>
<proteinExistence type="predicted"/>
<dbReference type="Gene3D" id="2.40.10.240">
    <property type="entry name" value="QueA-like"/>
    <property type="match status" value="1"/>
</dbReference>
<dbReference type="Pfam" id="PF02547">
    <property type="entry name" value="Queuosine_synth"/>
    <property type="match status" value="1"/>
</dbReference>
<accession>A0A1G6GZS8</accession>
<evidence type="ECO:0000256" key="3">
    <source>
        <dbReference type="ARBA" id="ARBA00022691"/>
    </source>
</evidence>
<dbReference type="GO" id="GO:0051075">
    <property type="term" value="F:S-adenosylmethionine:tRNA ribosyltransferase-isomerase activity"/>
    <property type="evidence" value="ECO:0007669"/>
    <property type="project" value="TreeGrafter"/>
</dbReference>
<sequence>MMATIIEATTPMERLGKTRDAVRMLVYGANTNNMWHDLFTSLPQFLRPDDVLVFNNSRTIPARLRLQGGGEVRLSRHVSEQVWDVLIMEDESAVVGKMLTFVGSLTATLLGEGSERPLKRLKFHASALEVVNYLYKYGEVIRYEYVKEPWPLADYQTVYGTMPGSVEMASAGRAFTWRLLASLRAHGVSFATITLHAGLSYYEDDRWPQPSLHPELFTVTKENAAIINKAKAAGGRIIAVGTTVVRTLETVAHRGRVCAGAGETTLHVQHPEQFTVIDGLLTGFHEREASHMQLLEAFIGDRGVRAVYDEAVAHNYHWHEFGDMNLLLKDR</sequence>